<dbReference type="GO" id="GO:0000250">
    <property type="term" value="F:lanosterol synthase activity"/>
    <property type="evidence" value="ECO:0007669"/>
    <property type="project" value="UniProtKB-ARBA"/>
</dbReference>
<evidence type="ECO:0000256" key="8">
    <source>
        <dbReference type="SAM" id="MobiDB-lite"/>
    </source>
</evidence>
<dbReference type="Pfam" id="PF13249">
    <property type="entry name" value="SQHop_cyclase_N"/>
    <property type="match status" value="1"/>
</dbReference>
<evidence type="ECO:0000256" key="3">
    <source>
        <dbReference type="ARBA" id="ARBA00022737"/>
    </source>
</evidence>
<evidence type="ECO:0000256" key="5">
    <source>
        <dbReference type="ARBA" id="ARBA00023098"/>
    </source>
</evidence>
<dbReference type="AlphaFoldDB" id="A0A0J6HXU3"/>
<dbReference type="PANTHER" id="PTHR11764">
    <property type="entry name" value="TERPENE CYCLASE/MUTASE FAMILY MEMBER"/>
    <property type="match status" value="1"/>
</dbReference>
<gene>
    <name evidence="11" type="ORF">CPAG_00126</name>
</gene>
<dbReference type="OrthoDB" id="21502at2759"/>
<dbReference type="VEuPathDB" id="FungiDB:CPAG_00126"/>
<proteinExistence type="inferred from homology"/>
<reference evidence="12" key="3">
    <citation type="journal article" date="2010" name="Genome Res.">
        <title>Population genomic sequencing of Coccidioides fungi reveals recent hybridization and transposon control.</title>
        <authorList>
            <person name="Neafsey D.E."/>
            <person name="Barker B.M."/>
            <person name="Sharpton T.J."/>
            <person name="Stajich J.E."/>
            <person name="Park D.J."/>
            <person name="Whiston E."/>
            <person name="Hung C.-Y."/>
            <person name="McMahan C."/>
            <person name="White J."/>
            <person name="Sykes S."/>
            <person name="Heiman D."/>
            <person name="Young S."/>
            <person name="Zeng Q."/>
            <person name="Abouelleil A."/>
            <person name="Aftuck L."/>
            <person name="Bessette D."/>
            <person name="Brown A."/>
            <person name="FitzGerald M."/>
            <person name="Lui A."/>
            <person name="Macdonald J.P."/>
            <person name="Priest M."/>
            <person name="Orbach M.J."/>
            <person name="Galgiani J.N."/>
            <person name="Kirkland T.N."/>
            <person name="Cole G.T."/>
            <person name="Birren B.W."/>
            <person name="Henn M.R."/>
            <person name="Taylor J.W."/>
            <person name="Rounsley S.D."/>
        </authorList>
    </citation>
    <scope>NUCLEOTIDE SEQUENCE [LARGE SCALE GENOMIC DNA]</scope>
    <source>
        <strain evidence="12">RMSCC 3488</strain>
    </source>
</reference>
<dbReference type="EC" id="5.4.99.-" evidence="7"/>
<keyword evidence="4" id="KW-0752">Steroid biosynthesis</keyword>
<dbReference type="GO" id="GO:0016104">
    <property type="term" value="P:triterpenoid biosynthetic process"/>
    <property type="evidence" value="ECO:0007669"/>
    <property type="project" value="InterPro"/>
</dbReference>
<feature type="domain" description="Squalene cyclase C-terminal" evidence="9">
    <location>
        <begin position="402"/>
        <end position="732"/>
    </location>
</feature>
<evidence type="ECO:0000256" key="4">
    <source>
        <dbReference type="ARBA" id="ARBA00022955"/>
    </source>
</evidence>
<keyword evidence="6 7" id="KW-0413">Isomerase</keyword>
<dbReference type="GO" id="GO:0006696">
    <property type="term" value="P:ergosterol biosynthetic process"/>
    <property type="evidence" value="ECO:0007669"/>
    <property type="project" value="TreeGrafter"/>
</dbReference>
<comment type="similarity">
    <text evidence="1 7">Belongs to the terpene cyclase/mutase family.</text>
</comment>
<dbReference type="SFLD" id="SFLDG01016">
    <property type="entry name" value="Prenyltransferase_Like_2"/>
    <property type="match status" value="1"/>
</dbReference>
<keyword evidence="5" id="KW-0443">Lipid metabolism</keyword>
<dbReference type="SUPFAM" id="SSF48239">
    <property type="entry name" value="Terpenoid cyclases/Protein prenyltransferases"/>
    <property type="match status" value="2"/>
</dbReference>
<evidence type="ECO:0000259" key="10">
    <source>
        <dbReference type="Pfam" id="PF13249"/>
    </source>
</evidence>
<sequence>MPGEAARTSALAEHSDANGVSNGSMDPGFPEARSDPRLWRMRAVEGRQSWHYLDEEEAKKWPQTLADRWYLNLPTDLPDLPKAKKPLEAVDNGLSFFSKLQLPPGNWACEYGGPMFLLAGVVITWYVTETPIPWSHRVEIKNYLFARANPEDGGWGLHTEAESSVLGTAFNYAVLRIVGVDADHPAMVKARGTLHRLGGATHAPHWTKFWLALMGVVKWDIVNPCPPEAWLLPDWLPFHPWRWWVHIRYIYLAMSWLYSKRWVMRETELVRELRKEMFVQPWEEINWAAHRNSISNIDNFHPKSWLLNTANWVLVNVWQPYLRPNFLADKAERWVAEMVDMESENTHYLGLAPANGPMNMVVYFASKGPDSYEFKQARQGIAENMWVNHEGMFCNGTNGIQCWDTAFTIQAVIEAGLAQDDKWRPMLLKALQFLDDQQIREEVPRQYREYRHPRKGGWAFSNRWQGYPVSDCVAEALKSVILLQKTPGIPQLLEDRRIFDAIDVLLTYQNSTGGCASYERRRGPHWVELLNAAEVFENIMVEYDYPECTTAVVTTVSLFSHYWPDYRAAEIRSFVDRAVAWIKTVQYPHGGWYGNWGICFTYATMFALESLSLVGETYATSEHAKRGCEFLLSKQRPDGGWSESYRSCERHEYIEHPSGSQVVMTAWALIGLMNAGYPDVEPLRRGVKLIMDRQQPNGEWKQEAIEGVFNKSTMITYPNYKFSFTLKALGMFAQKYSNEEIN</sequence>
<dbReference type="EMBL" id="DS268109">
    <property type="protein sequence ID" value="KMM63772.1"/>
    <property type="molecule type" value="Genomic_DNA"/>
</dbReference>
<feature type="domain" description="Squalene cyclase N-terminal" evidence="10">
    <location>
        <begin position="96"/>
        <end position="386"/>
    </location>
</feature>
<evidence type="ECO:0000313" key="12">
    <source>
        <dbReference type="Proteomes" id="UP000054567"/>
    </source>
</evidence>
<dbReference type="InterPro" id="IPR018333">
    <property type="entry name" value="Squalene_cyclase"/>
</dbReference>
<keyword evidence="2" id="KW-0444">Lipid biosynthesis</keyword>
<dbReference type="Proteomes" id="UP000054567">
    <property type="component" value="Unassembled WGS sequence"/>
</dbReference>
<dbReference type="InterPro" id="IPR032697">
    <property type="entry name" value="SQ_cyclase_N"/>
</dbReference>
<evidence type="ECO:0000259" key="9">
    <source>
        <dbReference type="Pfam" id="PF13243"/>
    </source>
</evidence>
<dbReference type="Gene3D" id="1.50.10.20">
    <property type="match status" value="2"/>
</dbReference>
<evidence type="ECO:0000256" key="2">
    <source>
        <dbReference type="ARBA" id="ARBA00022516"/>
    </source>
</evidence>
<dbReference type="InterPro" id="IPR032696">
    <property type="entry name" value="SQ_cyclase_C"/>
</dbReference>
<evidence type="ECO:0000256" key="6">
    <source>
        <dbReference type="ARBA" id="ARBA00023235"/>
    </source>
</evidence>
<organism evidence="11 12">
    <name type="scientific">Coccidioides posadasii RMSCC 3488</name>
    <dbReference type="NCBI Taxonomy" id="454284"/>
    <lineage>
        <taxon>Eukaryota</taxon>
        <taxon>Fungi</taxon>
        <taxon>Dikarya</taxon>
        <taxon>Ascomycota</taxon>
        <taxon>Pezizomycotina</taxon>
        <taxon>Eurotiomycetes</taxon>
        <taxon>Eurotiomycetidae</taxon>
        <taxon>Onygenales</taxon>
        <taxon>Onygenaceae</taxon>
        <taxon>Coccidioides</taxon>
    </lineage>
</organism>
<name>A0A0J6HXU3_COCPO</name>
<keyword evidence="3" id="KW-0677">Repeat</keyword>
<reference evidence="12" key="2">
    <citation type="journal article" date="2009" name="Genome Res.">
        <title>Comparative genomic analyses of the human fungal pathogens Coccidioides and their relatives.</title>
        <authorList>
            <person name="Sharpton T.J."/>
            <person name="Stajich J.E."/>
            <person name="Rounsley S.D."/>
            <person name="Gardner M.J."/>
            <person name="Wortman J.R."/>
            <person name="Jordar V.S."/>
            <person name="Maiti R."/>
            <person name="Kodira C.D."/>
            <person name="Neafsey D.E."/>
            <person name="Zeng Q."/>
            <person name="Hung C.-Y."/>
            <person name="McMahan C."/>
            <person name="Muszewska A."/>
            <person name="Grynberg M."/>
            <person name="Mandel M.A."/>
            <person name="Kellner E.M."/>
            <person name="Barker B.M."/>
            <person name="Galgiani J.N."/>
            <person name="Orbach M.J."/>
            <person name="Kirkland T.N."/>
            <person name="Cole G.T."/>
            <person name="Henn M.R."/>
            <person name="Birren B.W."/>
            <person name="Taylor J.W."/>
        </authorList>
    </citation>
    <scope>NUCLEOTIDE SEQUENCE [LARGE SCALE GENOMIC DNA]</scope>
    <source>
        <strain evidence="12">RMSCC 3488</strain>
    </source>
</reference>
<evidence type="ECO:0000256" key="7">
    <source>
        <dbReference type="RuleBase" id="RU362003"/>
    </source>
</evidence>
<protein>
    <recommendedName>
        <fullName evidence="7">Terpene cyclase/mutase family member</fullName>
        <ecNumber evidence="7">5.4.99.-</ecNumber>
    </recommendedName>
</protein>
<dbReference type="InterPro" id="IPR008930">
    <property type="entry name" value="Terpenoid_cyclase/PrenylTrfase"/>
</dbReference>
<feature type="region of interest" description="Disordered" evidence="8">
    <location>
        <begin position="1"/>
        <end position="32"/>
    </location>
</feature>
<dbReference type="Gene3D" id="6.20.120.20">
    <property type="match status" value="1"/>
</dbReference>
<dbReference type="Pfam" id="PF13243">
    <property type="entry name" value="SQHop_cyclase_C"/>
    <property type="match status" value="1"/>
</dbReference>
<evidence type="ECO:0000313" key="11">
    <source>
        <dbReference type="EMBL" id="KMM63772.1"/>
    </source>
</evidence>
<dbReference type="NCBIfam" id="TIGR01787">
    <property type="entry name" value="squalene_cyclas"/>
    <property type="match status" value="1"/>
</dbReference>
<accession>A0A0J6HXU3</accession>
<dbReference type="GO" id="GO:0005811">
    <property type="term" value="C:lipid droplet"/>
    <property type="evidence" value="ECO:0007669"/>
    <property type="project" value="InterPro"/>
</dbReference>
<dbReference type="CDD" id="cd02892">
    <property type="entry name" value="SQCY_1"/>
    <property type="match status" value="1"/>
</dbReference>
<evidence type="ECO:0000256" key="1">
    <source>
        <dbReference type="ARBA" id="ARBA00009755"/>
    </source>
</evidence>
<reference evidence="11 12" key="1">
    <citation type="submission" date="2007-06" db="EMBL/GenBank/DDBJ databases">
        <title>The Genome Sequence of Coccidioides posadasii RMSCC_3488.</title>
        <authorList>
            <consortium name="Coccidioides Genome Resources Consortium"/>
            <consortium name="The Broad Institute Genome Sequencing Platform"/>
            <person name="Henn M.R."/>
            <person name="Sykes S."/>
            <person name="Young S."/>
            <person name="Jaffe D."/>
            <person name="Berlin A."/>
            <person name="Alvarez P."/>
            <person name="Butler J."/>
            <person name="Gnerre S."/>
            <person name="Grabherr M."/>
            <person name="Mauceli E."/>
            <person name="Brockman W."/>
            <person name="Kodira C."/>
            <person name="Alvarado L."/>
            <person name="Zeng Q."/>
            <person name="Crawford M."/>
            <person name="Antoine C."/>
            <person name="Devon K."/>
            <person name="Galgiani J."/>
            <person name="Orsborn K."/>
            <person name="Lewis M.L."/>
            <person name="Nusbaum C."/>
            <person name="Galagan J."/>
            <person name="Birren B."/>
        </authorList>
    </citation>
    <scope>NUCLEOTIDE SEQUENCE [LARGE SCALE GENOMIC DNA]</scope>
    <source>
        <strain evidence="11 12">RMSCC 3488</strain>
    </source>
</reference>
<dbReference type="FunFam" id="1.50.10.20:FF:000003">
    <property type="entry name" value="Terpene cyclase/mutase family member"/>
    <property type="match status" value="1"/>
</dbReference>
<dbReference type="PANTHER" id="PTHR11764:SF20">
    <property type="entry name" value="LANOSTEROL SYNTHASE"/>
    <property type="match status" value="1"/>
</dbReference>